<organism evidence="4">
    <name type="scientific">marine sediment metagenome</name>
    <dbReference type="NCBI Taxonomy" id="412755"/>
    <lineage>
        <taxon>unclassified sequences</taxon>
        <taxon>metagenomes</taxon>
        <taxon>ecological metagenomes</taxon>
    </lineage>
</organism>
<dbReference type="InterPro" id="IPR029058">
    <property type="entry name" value="AB_hydrolase_fold"/>
</dbReference>
<dbReference type="PANTHER" id="PTHR48081:SF33">
    <property type="entry name" value="KYNURENINE FORMAMIDASE"/>
    <property type="match status" value="1"/>
</dbReference>
<dbReference type="ESTHER" id="9zzzz-a0a0f9rfp7">
    <property type="family name" value="BD-FAE"/>
</dbReference>
<feature type="transmembrane region" description="Helical" evidence="2">
    <location>
        <begin position="39"/>
        <end position="60"/>
    </location>
</feature>
<keyword evidence="1" id="KW-0378">Hydrolase</keyword>
<gene>
    <name evidence="4" type="ORF">LCGC14_0583640</name>
</gene>
<dbReference type="Gene3D" id="3.40.50.1820">
    <property type="entry name" value="alpha/beta hydrolase"/>
    <property type="match status" value="1"/>
</dbReference>
<comment type="caution">
    <text evidence="4">The sequence shown here is derived from an EMBL/GenBank/DDBJ whole genome shotgun (WGS) entry which is preliminary data.</text>
</comment>
<feature type="domain" description="BD-FAE-like" evidence="3">
    <location>
        <begin position="88"/>
        <end position="201"/>
    </location>
</feature>
<keyword evidence="2" id="KW-1133">Transmembrane helix</keyword>
<evidence type="ECO:0000256" key="2">
    <source>
        <dbReference type="SAM" id="Phobius"/>
    </source>
</evidence>
<evidence type="ECO:0000259" key="3">
    <source>
        <dbReference type="Pfam" id="PF20434"/>
    </source>
</evidence>
<accession>A0A0F9RFP7</accession>
<dbReference type="SUPFAM" id="SSF53474">
    <property type="entry name" value="alpha/beta-Hydrolases"/>
    <property type="match status" value="1"/>
</dbReference>
<dbReference type="InterPro" id="IPR050300">
    <property type="entry name" value="GDXG_lipolytic_enzyme"/>
</dbReference>
<evidence type="ECO:0000256" key="1">
    <source>
        <dbReference type="ARBA" id="ARBA00022801"/>
    </source>
</evidence>
<evidence type="ECO:0000313" key="4">
    <source>
        <dbReference type="EMBL" id="KKN55320.1"/>
    </source>
</evidence>
<dbReference type="InterPro" id="IPR049492">
    <property type="entry name" value="BD-FAE-like_dom"/>
</dbReference>
<dbReference type="EMBL" id="LAZR01000890">
    <property type="protein sequence ID" value="KKN55320.1"/>
    <property type="molecule type" value="Genomic_DNA"/>
</dbReference>
<dbReference type="PANTHER" id="PTHR48081">
    <property type="entry name" value="AB HYDROLASE SUPERFAMILY PROTEIN C4A8.06C"/>
    <property type="match status" value="1"/>
</dbReference>
<protein>
    <recommendedName>
        <fullName evidence="3">BD-FAE-like domain-containing protein</fullName>
    </recommendedName>
</protein>
<keyword evidence="2" id="KW-0472">Membrane</keyword>
<sequence>MRQASVYNLKPIEYLIFNDLVLFCLTSVTLFNATQPHMISKISFSLFCKYIVFIGSFLIWNSTFGQGSKNTPNAVQMKTYNYADTLQLDFYNIPSTTLELKPTVVLVHGGGFTAGQRNGGDEKRLSTYLAKQGFNVASINYRLSRKGKSFGCDCPASIKIDTYVEAVADLSKAINYLTKDSLPFKADPTKIFLIGSSAGAETILNFQFMRYDYRFKNLPYPNAEVAGAVSLSGAVLDENYIDKSNKIPLLFLHGVKDSIVPIDTNPHRFCSSDKTGYLRINGPKAIAERLSDIGGNFSLFYNENGGHEWASFGFDFPELISNFLKDVLRGDFSKQEFNEIAAPENKK</sequence>
<dbReference type="Pfam" id="PF20434">
    <property type="entry name" value="BD-FAE"/>
    <property type="match status" value="1"/>
</dbReference>
<keyword evidence="2" id="KW-0812">Transmembrane</keyword>
<dbReference type="GO" id="GO:0016787">
    <property type="term" value="F:hydrolase activity"/>
    <property type="evidence" value="ECO:0007669"/>
    <property type="project" value="UniProtKB-KW"/>
</dbReference>
<dbReference type="AlphaFoldDB" id="A0A0F9RFP7"/>
<proteinExistence type="predicted"/>
<name>A0A0F9RFP7_9ZZZZ</name>
<reference evidence="4" key="1">
    <citation type="journal article" date="2015" name="Nature">
        <title>Complex archaea that bridge the gap between prokaryotes and eukaryotes.</title>
        <authorList>
            <person name="Spang A."/>
            <person name="Saw J.H."/>
            <person name="Jorgensen S.L."/>
            <person name="Zaremba-Niedzwiedzka K."/>
            <person name="Martijn J."/>
            <person name="Lind A.E."/>
            <person name="van Eijk R."/>
            <person name="Schleper C."/>
            <person name="Guy L."/>
            <person name="Ettema T.J."/>
        </authorList>
    </citation>
    <scope>NUCLEOTIDE SEQUENCE</scope>
</reference>